<dbReference type="InterPro" id="IPR014729">
    <property type="entry name" value="Rossmann-like_a/b/a_fold"/>
</dbReference>
<dbReference type="Pfam" id="PF02698">
    <property type="entry name" value="DUF218"/>
    <property type="match status" value="1"/>
</dbReference>
<dbReference type="Proteomes" id="UP001610063">
    <property type="component" value="Unassembled WGS sequence"/>
</dbReference>
<gene>
    <name evidence="3" type="ORF">ACHKAR_09725</name>
</gene>
<dbReference type="InterPro" id="IPR003848">
    <property type="entry name" value="DUF218"/>
</dbReference>
<dbReference type="PANTHER" id="PTHR30336:SF4">
    <property type="entry name" value="ENVELOPE BIOGENESIS FACTOR ELYC"/>
    <property type="match status" value="1"/>
</dbReference>
<reference evidence="3 4" key="1">
    <citation type="journal article" date="2013" name="Int. J. Syst. Evol. Microbiol.">
        <title>Marinoscillum luteum sp. nov., isolated from marine sediment.</title>
        <authorList>
            <person name="Cha I.T."/>
            <person name="Park S.J."/>
            <person name="Kim S.J."/>
            <person name="Kim J.G."/>
            <person name="Jung M.Y."/>
            <person name="Shin K.S."/>
            <person name="Kwon K.K."/>
            <person name="Yang S.H."/>
            <person name="Seo Y.S."/>
            <person name="Rhee S.K."/>
        </authorList>
    </citation>
    <scope>NUCLEOTIDE SEQUENCE [LARGE SCALE GENOMIC DNA]</scope>
    <source>
        <strain evidence="3 4">KCTC 23939</strain>
    </source>
</reference>
<dbReference type="EMBL" id="JBIPKE010000015">
    <property type="protein sequence ID" value="MFH6983719.1"/>
    <property type="molecule type" value="Genomic_DNA"/>
</dbReference>
<keyword evidence="1" id="KW-1133">Transmembrane helix</keyword>
<feature type="domain" description="DUF218" evidence="2">
    <location>
        <begin position="77"/>
        <end position="245"/>
    </location>
</feature>
<keyword evidence="4" id="KW-1185">Reference proteome</keyword>
<keyword evidence="1" id="KW-0812">Transmembrane</keyword>
<dbReference type="InterPro" id="IPR051599">
    <property type="entry name" value="Cell_Envelope_Assoc"/>
</dbReference>
<feature type="transmembrane region" description="Helical" evidence="1">
    <location>
        <begin position="39"/>
        <end position="59"/>
    </location>
</feature>
<keyword evidence="1" id="KW-0472">Membrane</keyword>
<evidence type="ECO:0000259" key="2">
    <source>
        <dbReference type="Pfam" id="PF02698"/>
    </source>
</evidence>
<sequence>MFFIASKVLFFLISPLSWIVALLLLAVFARKEGLKKYSLWSGLLLLLVFTNPILSNYAMVEWEYAAIPKDQLPYVETAVVLGGMLEPGKEPIDQYHFNGSADRINEALILFKEGIVQKLILSGGSGSLMDQTLREAHFLGAYSQTLIEAHDDQIFMEANSRNTYENAVETARILDSLGLKEQKVLLITSASHMARALRCFKKQGIIAIPFPVDFRGQQGNWSPFWILPSHTALEAWNILIKEWVGLLTYRLTGYA</sequence>
<organism evidence="3 4">
    <name type="scientific">Marinoscillum luteum</name>
    <dbReference type="NCBI Taxonomy" id="861051"/>
    <lineage>
        <taxon>Bacteria</taxon>
        <taxon>Pseudomonadati</taxon>
        <taxon>Bacteroidota</taxon>
        <taxon>Cytophagia</taxon>
        <taxon>Cytophagales</taxon>
        <taxon>Reichenbachiellaceae</taxon>
        <taxon>Marinoscillum</taxon>
    </lineage>
</organism>
<proteinExistence type="predicted"/>
<evidence type="ECO:0000256" key="1">
    <source>
        <dbReference type="SAM" id="Phobius"/>
    </source>
</evidence>
<comment type="caution">
    <text evidence="3">The sequence shown here is derived from an EMBL/GenBank/DDBJ whole genome shotgun (WGS) entry which is preliminary data.</text>
</comment>
<dbReference type="CDD" id="cd06259">
    <property type="entry name" value="YdcF-like"/>
    <property type="match status" value="1"/>
</dbReference>
<evidence type="ECO:0000313" key="4">
    <source>
        <dbReference type="Proteomes" id="UP001610063"/>
    </source>
</evidence>
<dbReference type="PANTHER" id="PTHR30336">
    <property type="entry name" value="INNER MEMBRANE PROTEIN, PROBABLE PERMEASE"/>
    <property type="match status" value="1"/>
</dbReference>
<accession>A0ABW7NB72</accession>
<dbReference type="Gene3D" id="3.40.50.620">
    <property type="entry name" value="HUPs"/>
    <property type="match status" value="1"/>
</dbReference>
<evidence type="ECO:0000313" key="3">
    <source>
        <dbReference type="EMBL" id="MFH6983719.1"/>
    </source>
</evidence>
<protein>
    <submittedName>
        <fullName evidence="3">YdcF family protein</fullName>
    </submittedName>
</protein>
<dbReference type="RefSeq" id="WP_395417258.1">
    <property type="nucleotide sequence ID" value="NZ_JBIPKE010000015.1"/>
</dbReference>
<name>A0ABW7NB72_9BACT</name>